<gene>
    <name evidence="3" type="ORF">RJT34_09791</name>
</gene>
<name>A0AAN9K5C1_CLITE</name>
<comment type="caution">
    <text evidence="3">The sequence shown here is derived from an EMBL/GenBank/DDBJ whole genome shotgun (WGS) entry which is preliminary data.</text>
</comment>
<reference evidence="3 4" key="1">
    <citation type="submission" date="2024-01" db="EMBL/GenBank/DDBJ databases">
        <title>The genomes of 5 underutilized Papilionoideae crops provide insights into root nodulation and disease resistance.</title>
        <authorList>
            <person name="Yuan L."/>
        </authorList>
    </citation>
    <scope>NUCLEOTIDE SEQUENCE [LARGE SCALE GENOMIC DNA]</scope>
    <source>
        <strain evidence="3">LY-2023</strain>
        <tissue evidence="3">Leaf</tissue>
    </source>
</reference>
<dbReference type="PANTHER" id="PTHR31423:SF3">
    <property type="entry name" value="PROLYL-TRNA SYNTHETASE ASSOCIATED DOMAIN-CONTAINING PROTEIN 1-RELATED"/>
    <property type="match status" value="1"/>
</dbReference>
<dbReference type="Proteomes" id="UP001359559">
    <property type="component" value="Unassembled WGS sequence"/>
</dbReference>
<accession>A0AAN9K5C1</accession>
<dbReference type="Pfam" id="PF04073">
    <property type="entry name" value="tRNA_edit"/>
    <property type="match status" value="1"/>
</dbReference>
<evidence type="ECO:0000256" key="1">
    <source>
        <dbReference type="ARBA" id="ARBA00010201"/>
    </source>
</evidence>
<evidence type="ECO:0000259" key="2">
    <source>
        <dbReference type="Pfam" id="PF04073"/>
    </source>
</evidence>
<organism evidence="3 4">
    <name type="scientific">Clitoria ternatea</name>
    <name type="common">Butterfly pea</name>
    <dbReference type="NCBI Taxonomy" id="43366"/>
    <lineage>
        <taxon>Eukaryota</taxon>
        <taxon>Viridiplantae</taxon>
        <taxon>Streptophyta</taxon>
        <taxon>Embryophyta</taxon>
        <taxon>Tracheophyta</taxon>
        <taxon>Spermatophyta</taxon>
        <taxon>Magnoliopsida</taxon>
        <taxon>eudicotyledons</taxon>
        <taxon>Gunneridae</taxon>
        <taxon>Pentapetalae</taxon>
        <taxon>rosids</taxon>
        <taxon>fabids</taxon>
        <taxon>Fabales</taxon>
        <taxon>Fabaceae</taxon>
        <taxon>Papilionoideae</taxon>
        <taxon>50 kb inversion clade</taxon>
        <taxon>NPAAA clade</taxon>
        <taxon>indigoferoid/millettioid clade</taxon>
        <taxon>Phaseoleae</taxon>
        <taxon>Clitoria</taxon>
    </lineage>
</organism>
<dbReference type="Gene3D" id="3.90.960.10">
    <property type="entry name" value="YbaK/aminoacyl-tRNA synthetase-associated domain"/>
    <property type="match status" value="1"/>
</dbReference>
<dbReference type="EMBL" id="JAYKXN010000002">
    <property type="protein sequence ID" value="KAK7311560.1"/>
    <property type="molecule type" value="Genomic_DNA"/>
</dbReference>
<keyword evidence="4" id="KW-1185">Reference proteome</keyword>
<protein>
    <recommendedName>
        <fullName evidence="2">YbaK/aminoacyl-tRNA synthetase-associated domain-containing protein</fullName>
    </recommendedName>
</protein>
<dbReference type="InterPro" id="IPR007214">
    <property type="entry name" value="YbaK/aa-tRNA-synth-assoc-dom"/>
</dbReference>
<sequence>MGKGLKGNNYSRISSSISPLMGHTKEQLLARLKELQIQFSQYEHPVVLTVEAQAQYVGNLGGGLSKNLFLKDKKNRFYIVSALAETRVDLKVLSQRLGLGKGGLRMAPSEALGEILQVPLGCVTPFVVVNESARDVSLLLDQGFKTKEHCFFHPLSNDMSISLNARDLDKFLISIGRDPSYVDLEANPAVGKDQPPDLAALVPSGSIILPDEPEKQSSQVPQDVKHVSIDNRTTTVSAKVAKASTGGKNTMVTPVKNGHSSGSYADAGQFIDTILQKTSEFFISELKEENIKSHGEQLGTVVSDKLQKNLSSDFKNLAIIFKNIAYTEGFHAGTHYQPPRL</sequence>
<proteinExistence type="inferred from homology"/>
<dbReference type="SUPFAM" id="SSF55826">
    <property type="entry name" value="YbaK/ProRS associated domain"/>
    <property type="match status" value="1"/>
</dbReference>
<dbReference type="AlphaFoldDB" id="A0AAN9K5C1"/>
<dbReference type="PANTHER" id="PTHR31423">
    <property type="entry name" value="YBAK DOMAIN-CONTAINING PROTEIN"/>
    <property type="match status" value="1"/>
</dbReference>
<dbReference type="CDD" id="cd04335">
    <property type="entry name" value="PrdX_deacylase"/>
    <property type="match status" value="1"/>
</dbReference>
<dbReference type="FunFam" id="3.90.960.10:FF:000005">
    <property type="entry name" value="Putative prolyl-tRNA synthetase"/>
    <property type="match status" value="1"/>
</dbReference>
<comment type="similarity">
    <text evidence="1">Belongs to the PRORSD1 family.</text>
</comment>
<dbReference type="InterPro" id="IPR040285">
    <property type="entry name" value="ProX/PRXD1"/>
</dbReference>
<dbReference type="GO" id="GO:0002161">
    <property type="term" value="F:aminoacyl-tRNA deacylase activity"/>
    <property type="evidence" value="ECO:0007669"/>
    <property type="project" value="InterPro"/>
</dbReference>
<evidence type="ECO:0000313" key="4">
    <source>
        <dbReference type="Proteomes" id="UP001359559"/>
    </source>
</evidence>
<dbReference type="InterPro" id="IPR036754">
    <property type="entry name" value="YbaK/aa-tRNA-synt-asso_dom_sf"/>
</dbReference>
<evidence type="ECO:0000313" key="3">
    <source>
        <dbReference type="EMBL" id="KAK7311560.1"/>
    </source>
</evidence>
<feature type="domain" description="YbaK/aminoacyl-tRNA synthetase-associated" evidence="2">
    <location>
        <begin position="44"/>
        <end position="171"/>
    </location>
</feature>